<evidence type="ECO:0000256" key="3">
    <source>
        <dbReference type="ARBA" id="ARBA00022475"/>
    </source>
</evidence>
<sequence>MRIRDWDRNLKIRLIGESMMNLTFWMFFPFLTIYFTESFGKNTAGWLLIISQVFSVIANLLGGYYADRFGRKKMMVLSAIGQGIAFLIFGVSNSPWFDSAAISFICFTVASVFGSFYYPASQAMVADVVKEKDRSDVFAIFYTSTNISVVIGPIIGGIFFTNYSFQLLVIAGAVCIFLGLLLLKYTRETSPSYTSVSDKNKEKNWYRVILSQLHSYSIIIKDRIFLLFIIAGILVSQTFMQLDLLLPVFTKEAVHHAALFNIGSFHISITGEQTFGLILSENGLLVALLTVFVTRWMTIYREKYVFILSSFTYAISIYLFGQFPFIWGFIIAMALFSFAELMVAGIQQTFISKLAPEEMRGQYFAAASLRYTIGRTIAPISIPLASWIGYYNTFIVLGLLAVLSAGIYSVVFKKFEMQKDKVA</sequence>
<dbReference type="InterPro" id="IPR005829">
    <property type="entry name" value="Sugar_transporter_CS"/>
</dbReference>
<dbReference type="PROSITE" id="PS50850">
    <property type="entry name" value="MFS"/>
    <property type="match status" value="1"/>
</dbReference>
<dbReference type="PANTHER" id="PTHR23517">
    <property type="entry name" value="RESISTANCE PROTEIN MDTM, PUTATIVE-RELATED-RELATED"/>
    <property type="match status" value="1"/>
</dbReference>
<evidence type="ECO:0000313" key="10">
    <source>
        <dbReference type="Proteomes" id="UP000233440"/>
    </source>
</evidence>
<dbReference type="InterPro" id="IPR020846">
    <property type="entry name" value="MFS_dom"/>
</dbReference>
<keyword evidence="5 7" id="KW-1133">Transmembrane helix</keyword>
<feature type="transmembrane region" description="Helical" evidence="7">
    <location>
        <begin position="363"/>
        <end position="382"/>
    </location>
</feature>
<gene>
    <name evidence="9" type="ORF">CWO92_11110</name>
</gene>
<evidence type="ECO:0000259" key="8">
    <source>
        <dbReference type="PROSITE" id="PS50850"/>
    </source>
</evidence>
<dbReference type="InterPro" id="IPR050171">
    <property type="entry name" value="MFS_Transporters"/>
</dbReference>
<keyword evidence="3" id="KW-1003">Cell membrane</keyword>
<keyword evidence="6 7" id="KW-0472">Membrane</keyword>
<evidence type="ECO:0000256" key="6">
    <source>
        <dbReference type="ARBA" id="ARBA00023136"/>
    </source>
</evidence>
<evidence type="ECO:0000313" key="9">
    <source>
        <dbReference type="EMBL" id="PKR84913.1"/>
    </source>
</evidence>
<dbReference type="Gene3D" id="1.20.1250.20">
    <property type="entry name" value="MFS general substrate transporter like domains"/>
    <property type="match status" value="1"/>
</dbReference>
<feature type="transmembrane region" description="Helical" evidence="7">
    <location>
        <begin position="274"/>
        <end position="292"/>
    </location>
</feature>
<evidence type="ECO:0000256" key="5">
    <source>
        <dbReference type="ARBA" id="ARBA00022989"/>
    </source>
</evidence>
<reference evidence="9 10" key="1">
    <citation type="submission" date="2017-11" db="EMBL/GenBank/DDBJ databases">
        <title>Bacillus camelliae sp. nov., isolated from pu'er tea.</title>
        <authorList>
            <person name="Niu L."/>
        </authorList>
    </citation>
    <scope>NUCLEOTIDE SEQUENCE [LARGE SCALE GENOMIC DNA]</scope>
    <source>
        <strain evidence="9 10">7578-1</strain>
    </source>
</reference>
<organism evidence="9 10">
    <name type="scientific">Heyndrickxia camelliae</name>
    <dbReference type="NCBI Taxonomy" id="1707093"/>
    <lineage>
        <taxon>Bacteria</taxon>
        <taxon>Bacillati</taxon>
        <taxon>Bacillota</taxon>
        <taxon>Bacilli</taxon>
        <taxon>Bacillales</taxon>
        <taxon>Bacillaceae</taxon>
        <taxon>Heyndrickxia</taxon>
    </lineage>
</organism>
<keyword evidence="2" id="KW-0813">Transport</keyword>
<feature type="transmembrane region" description="Helical" evidence="7">
    <location>
        <begin position="304"/>
        <end position="320"/>
    </location>
</feature>
<feature type="transmembrane region" description="Helical" evidence="7">
    <location>
        <begin position="326"/>
        <end position="351"/>
    </location>
</feature>
<feature type="transmembrane region" description="Helical" evidence="7">
    <location>
        <begin position="12"/>
        <end position="31"/>
    </location>
</feature>
<accession>A0A2N3LK45</accession>
<dbReference type="AlphaFoldDB" id="A0A2N3LK45"/>
<feature type="transmembrane region" description="Helical" evidence="7">
    <location>
        <begin position="388"/>
        <end position="411"/>
    </location>
</feature>
<dbReference type="CDD" id="cd17329">
    <property type="entry name" value="MFS_MdtH_MDR_like"/>
    <property type="match status" value="1"/>
</dbReference>
<evidence type="ECO:0000256" key="7">
    <source>
        <dbReference type="SAM" id="Phobius"/>
    </source>
</evidence>
<dbReference type="OrthoDB" id="9793283at2"/>
<evidence type="ECO:0000256" key="1">
    <source>
        <dbReference type="ARBA" id="ARBA00004651"/>
    </source>
</evidence>
<feature type="domain" description="Major facilitator superfamily (MFS) profile" evidence="8">
    <location>
        <begin position="1"/>
        <end position="416"/>
    </location>
</feature>
<feature type="transmembrane region" description="Helical" evidence="7">
    <location>
        <begin position="165"/>
        <end position="183"/>
    </location>
</feature>
<feature type="transmembrane region" description="Helical" evidence="7">
    <location>
        <begin position="224"/>
        <end position="242"/>
    </location>
</feature>
<protein>
    <submittedName>
        <fullName evidence="9">MFS transporter</fullName>
    </submittedName>
</protein>
<name>A0A2N3LK45_9BACI</name>
<dbReference type="SUPFAM" id="SSF103473">
    <property type="entry name" value="MFS general substrate transporter"/>
    <property type="match status" value="1"/>
</dbReference>
<evidence type="ECO:0000256" key="4">
    <source>
        <dbReference type="ARBA" id="ARBA00022692"/>
    </source>
</evidence>
<dbReference type="RefSeq" id="WP_101354279.1">
    <property type="nucleotide sequence ID" value="NZ_PIQO01000007.1"/>
</dbReference>
<dbReference type="GO" id="GO:0005886">
    <property type="term" value="C:plasma membrane"/>
    <property type="evidence" value="ECO:0007669"/>
    <property type="project" value="UniProtKB-SubCell"/>
</dbReference>
<evidence type="ECO:0000256" key="2">
    <source>
        <dbReference type="ARBA" id="ARBA00022448"/>
    </source>
</evidence>
<dbReference type="Pfam" id="PF07690">
    <property type="entry name" value="MFS_1"/>
    <property type="match status" value="2"/>
</dbReference>
<feature type="transmembrane region" description="Helical" evidence="7">
    <location>
        <begin position="139"/>
        <end position="159"/>
    </location>
</feature>
<feature type="transmembrane region" description="Helical" evidence="7">
    <location>
        <begin position="74"/>
        <end position="93"/>
    </location>
</feature>
<comment type="caution">
    <text evidence="9">The sequence shown here is derived from an EMBL/GenBank/DDBJ whole genome shotgun (WGS) entry which is preliminary data.</text>
</comment>
<dbReference type="InterPro" id="IPR011701">
    <property type="entry name" value="MFS"/>
</dbReference>
<dbReference type="InterPro" id="IPR036259">
    <property type="entry name" value="MFS_trans_sf"/>
</dbReference>
<dbReference type="PANTHER" id="PTHR23517:SF3">
    <property type="entry name" value="INTEGRAL MEMBRANE TRANSPORT PROTEIN"/>
    <property type="match status" value="1"/>
</dbReference>
<dbReference type="PROSITE" id="PS00216">
    <property type="entry name" value="SUGAR_TRANSPORT_1"/>
    <property type="match status" value="1"/>
</dbReference>
<feature type="transmembrane region" description="Helical" evidence="7">
    <location>
        <begin position="99"/>
        <end position="118"/>
    </location>
</feature>
<dbReference type="GO" id="GO:0022857">
    <property type="term" value="F:transmembrane transporter activity"/>
    <property type="evidence" value="ECO:0007669"/>
    <property type="project" value="InterPro"/>
</dbReference>
<comment type="subcellular location">
    <subcellularLocation>
        <location evidence="1">Cell membrane</location>
        <topology evidence="1">Multi-pass membrane protein</topology>
    </subcellularLocation>
</comment>
<proteinExistence type="predicted"/>
<dbReference type="Proteomes" id="UP000233440">
    <property type="component" value="Unassembled WGS sequence"/>
</dbReference>
<keyword evidence="4 7" id="KW-0812">Transmembrane</keyword>
<keyword evidence="10" id="KW-1185">Reference proteome</keyword>
<dbReference type="EMBL" id="PIQO01000007">
    <property type="protein sequence ID" value="PKR84913.1"/>
    <property type="molecule type" value="Genomic_DNA"/>
</dbReference>
<feature type="transmembrane region" description="Helical" evidence="7">
    <location>
        <begin position="43"/>
        <end position="62"/>
    </location>
</feature>